<accession>A0A0P0WA60</accession>
<feature type="compositionally biased region" description="Basic residues" evidence="1">
    <location>
        <begin position="40"/>
        <end position="55"/>
    </location>
</feature>
<dbReference type="EMBL" id="AP014960">
    <property type="protein sequence ID" value="BAS89064.1"/>
    <property type="molecule type" value="Genomic_DNA"/>
</dbReference>
<feature type="non-terminal residue" evidence="2">
    <location>
        <position position="1"/>
    </location>
</feature>
<protein>
    <submittedName>
        <fullName evidence="2">Os04g0404000 protein</fullName>
    </submittedName>
</protein>
<reference evidence="2 3" key="2">
    <citation type="journal article" date="2013" name="Plant Cell Physiol.">
        <title>Rice Annotation Project Database (RAP-DB): an integrative and interactive database for rice genomics.</title>
        <authorList>
            <person name="Sakai H."/>
            <person name="Lee S.S."/>
            <person name="Tanaka T."/>
            <person name="Numa H."/>
            <person name="Kim J."/>
            <person name="Kawahara Y."/>
            <person name="Wakimoto H."/>
            <person name="Yang C.C."/>
            <person name="Iwamoto M."/>
            <person name="Abe T."/>
            <person name="Yamada Y."/>
            <person name="Muto A."/>
            <person name="Inokuchi H."/>
            <person name="Ikemura T."/>
            <person name="Matsumoto T."/>
            <person name="Sasaki T."/>
            <person name="Itoh T."/>
        </authorList>
    </citation>
    <scope>NUCLEOTIDE SEQUENCE [LARGE SCALE GENOMIC DNA]</scope>
    <source>
        <strain evidence="3">cv. Nipponbare</strain>
    </source>
</reference>
<sequence>GGRGGAEADGHVTLRGQWRTSRPASARVVRGARTLPASRATRRIQARRRPRRRSNRVIPRHASLWSAPKIRHVRYARSAPFLFLGGDSHAATPGPACGCVVAAITPATSYARHDDGGFNVFA</sequence>
<dbReference type="PaxDb" id="39947-A0A0P0WA60"/>
<keyword evidence="3" id="KW-1185">Reference proteome</keyword>
<evidence type="ECO:0000313" key="3">
    <source>
        <dbReference type="Proteomes" id="UP000059680"/>
    </source>
</evidence>
<evidence type="ECO:0000313" key="2">
    <source>
        <dbReference type="EMBL" id="BAS89064.1"/>
    </source>
</evidence>
<gene>
    <name evidence="2" type="ordered locus">Os04g0404000</name>
    <name evidence="2" type="ORF">OSNPB_040404000</name>
</gene>
<reference evidence="2 3" key="3">
    <citation type="journal article" date="2013" name="Rice">
        <title>Improvement of the Oryza sativa Nipponbare reference genome using next generation sequence and optical map data.</title>
        <authorList>
            <person name="Kawahara Y."/>
            <person name="de la Bastide M."/>
            <person name="Hamilton J.P."/>
            <person name="Kanamori H."/>
            <person name="McCombie W.R."/>
            <person name="Ouyang S."/>
            <person name="Schwartz D.C."/>
            <person name="Tanaka T."/>
            <person name="Wu J."/>
            <person name="Zhou S."/>
            <person name="Childs K.L."/>
            <person name="Davidson R.M."/>
            <person name="Lin H."/>
            <person name="Quesada-Ocampo L."/>
            <person name="Vaillancourt B."/>
            <person name="Sakai H."/>
            <person name="Lee S.S."/>
            <person name="Kim J."/>
            <person name="Numa H."/>
            <person name="Itoh T."/>
            <person name="Buell C.R."/>
            <person name="Matsumoto T."/>
        </authorList>
    </citation>
    <scope>NUCLEOTIDE SEQUENCE [LARGE SCALE GENOMIC DNA]</scope>
    <source>
        <strain evidence="3">cv. Nipponbare</strain>
    </source>
</reference>
<organism evidence="2 3">
    <name type="scientific">Oryza sativa subsp. japonica</name>
    <name type="common">Rice</name>
    <dbReference type="NCBI Taxonomy" id="39947"/>
    <lineage>
        <taxon>Eukaryota</taxon>
        <taxon>Viridiplantae</taxon>
        <taxon>Streptophyta</taxon>
        <taxon>Embryophyta</taxon>
        <taxon>Tracheophyta</taxon>
        <taxon>Spermatophyta</taxon>
        <taxon>Magnoliopsida</taxon>
        <taxon>Liliopsida</taxon>
        <taxon>Poales</taxon>
        <taxon>Poaceae</taxon>
        <taxon>BOP clade</taxon>
        <taxon>Oryzoideae</taxon>
        <taxon>Oryzeae</taxon>
        <taxon>Oryzinae</taxon>
        <taxon>Oryza</taxon>
        <taxon>Oryza sativa</taxon>
    </lineage>
</organism>
<dbReference type="InParanoid" id="A0A0P0WA60"/>
<proteinExistence type="predicted"/>
<dbReference type="Proteomes" id="UP000059680">
    <property type="component" value="Chromosome 4"/>
</dbReference>
<name>A0A0P0WA60_ORYSJ</name>
<evidence type="ECO:0000256" key="1">
    <source>
        <dbReference type="SAM" id="MobiDB-lite"/>
    </source>
</evidence>
<dbReference type="AlphaFoldDB" id="A0A0P0WA60"/>
<dbReference type="Gramene" id="Os04t0404000-01">
    <property type="protein sequence ID" value="Os04t0404000-01"/>
    <property type="gene ID" value="Os04g0404000"/>
</dbReference>
<feature type="region of interest" description="Disordered" evidence="1">
    <location>
        <begin position="36"/>
        <end position="55"/>
    </location>
</feature>
<reference evidence="3" key="1">
    <citation type="journal article" date="2005" name="Nature">
        <title>The map-based sequence of the rice genome.</title>
        <authorList>
            <consortium name="International rice genome sequencing project (IRGSP)"/>
            <person name="Matsumoto T."/>
            <person name="Wu J."/>
            <person name="Kanamori H."/>
            <person name="Katayose Y."/>
            <person name="Fujisawa M."/>
            <person name="Namiki N."/>
            <person name="Mizuno H."/>
            <person name="Yamamoto K."/>
            <person name="Antonio B.A."/>
            <person name="Baba T."/>
            <person name="Sakata K."/>
            <person name="Nagamura Y."/>
            <person name="Aoki H."/>
            <person name="Arikawa K."/>
            <person name="Arita K."/>
            <person name="Bito T."/>
            <person name="Chiden Y."/>
            <person name="Fujitsuka N."/>
            <person name="Fukunaka R."/>
            <person name="Hamada M."/>
            <person name="Harada C."/>
            <person name="Hayashi A."/>
            <person name="Hijishita S."/>
            <person name="Honda M."/>
            <person name="Hosokawa S."/>
            <person name="Ichikawa Y."/>
            <person name="Idonuma A."/>
            <person name="Iijima M."/>
            <person name="Ikeda M."/>
            <person name="Ikeno M."/>
            <person name="Ito K."/>
            <person name="Ito S."/>
            <person name="Ito T."/>
            <person name="Ito Y."/>
            <person name="Ito Y."/>
            <person name="Iwabuchi A."/>
            <person name="Kamiya K."/>
            <person name="Karasawa W."/>
            <person name="Kurita K."/>
            <person name="Katagiri S."/>
            <person name="Kikuta A."/>
            <person name="Kobayashi H."/>
            <person name="Kobayashi N."/>
            <person name="Machita K."/>
            <person name="Maehara T."/>
            <person name="Masukawa M."/>
            <person name="Mizubayashi T."/>
            <person name="Mukai Y."/>
            <person name="Nagasaki H."/>
            <person name="Nagata Y."/>
            <person name="Naito S."/>
            <person name="Nakashima M."/>
            <person name="Nakama Y."/>
            <person name="Nakamichi Y."/>
            <person name="Nakamura M."/>
            <person name="Meguro A."/>
            <person name="Negishi M."/>
            <person name="Ohta I."/>
            <person name="Ohta T."/>
            <person name="Okamoto M."/>
            <person name="Ono N."/>
            <person name="Saji S."/>
            <person name="Sakaguchi M."/>
            <person name="Sakai K."/>
            <person name="Shibata M."/>
            <person name="Shimokawa T."/>
            <person name="Song J."/>
            <person name="Takazaki Y."/>
            <person name="Terasawa K."/>
            <person name="Tsugane M."/>
            <person name="Tsuji K."/>
            <person name="Ueda S."/>
            <person name="Waki K."/>
            <person name="Yamagata H."/>
            <person name="Yamamoto M."/>
            <person name="Yamamoto S."/>
            <person name="Yamane H."/>
            <person name="Yoshiki S."/>
            <person name="Yoshihara R."/>
            <person name="Yukawa K."/>
            <person name="Zhong H."/>
            <person name="Yano M."/>
            <person name="Yuan Q."/>
            <person name="Ouyang S."/>
            <person name="Liu J."/>
            <person name="Jones K.M."/>
            <person name="Gansberger K."/>
            <person name="Moffat K."/>
            <person name="Hill J."/>
            <person name="Bera J."/>
            <person name="Fadrosh D."/>
            <person name="Jin S."/>
            <person name="Johri S."/>
            <person name="Kim M."/>
            <person name="Overton L."/>
            <person name="Reardon M."/>
            <person name="Tsitrin T."/>
            <person name="Vuong H."/>
            <person name="Weaver B."/>
            <person name="Ciecko A."/>
            <person name="Tallon L."/>
            <person name="Jackson J."/>
            <person name="Pai G."/>
            <person name="Aken S.V."/>
            <person name="Utterback T."/>
            <person name="Reidmuller S."/>
            <person name="Feldblyum T."/>
            <person name="Hsiao J."/>
            <person name="Zismann V."/>
            <person name="Iobst S."/>
            <person name="de Vazeille A.R."/>
            <person name="Buell C.R."/>
            <person name="Ying K."/>
            <person name="Li Y."/>
            <person name="Lu T."/>
            <person name="Huang Y."/>
            <person name="Zhao Q."/>
            <person name="Feng Q."/>
            <person name="Zhang L."/>
            <person name="Zhu J."/>
            <person name="Weng Q."/>
            <person name="Mu J."/>
            <person name="Lu Y."/>
            <person name="Fan D."/>
            <person name="Liu Y."/>
            <person name="Guan J."/>
            <person name="Zhang Y."/>
            <person name="Yu S."/>
            <person name="Liu X."/>
            <person name="Zhang Y."/>
            <person name="Hong G."/>
            <person name="Han B."/>
            <person name="Choisne N."/>
            <person name="Demange N."/>
            <person name="Orjeda G."/>
            <person name="Samain S."/>
            <person name="Cattolico L."/>
            <person name="Pelletier E."/>
            <person name="Couloux A."/>
            <person name="Segurens B."/>
            <person name="Wincker P."/>
            <person name="D'Hont A."/>
            <person name="Scarpelli C."/>
            <person name="Weissenbach J."/>
            <person name="Salanoubat M."/>
            <person name="Quetier F."/>
            <person name="Yu Y."/>
            <person name="Kim H.R."/>
            <person name="Rambo T."/>
            <person name="Currie J."/>
            <person name="Collura K."/>
            <person name="Luo M."/>
            <person name="Yang T."/>
            <person name="Ammiraju J.S.S."/>
            <person name="Engler F."/>
            <person name="Soderlund C."/>
            <person name="Wing R.A."/>
            <person name="Palmer L.E."/>
            <person name="de la Bastide M."/>
            <person name="Spiegel L."/>
            <person name="Nascimento L."/>
            <person name="Zutavern T."/>
            <person name="O'Shaughnessy A."/>
            <person name="Dike S."/>
            <person name="Dedhia N."/>
            <person name="Preston R."/>
            <person name="Balija V."/>
            <person name="McCombie W.R."/>
            <person name="Chow T."/>
            <person name="Chen H."/>
            <person name="Chung M."/>
            <person name="Chen C."/>
            <person name="Shaw J."/>
            <person name="Wu H."/>
            <person name="Hsiao K."/>
            <person name="Chao Y."/>
            <person name="Chu M."/>
            <person name="Cheng C."/>
            <person name="Hour A."/>
            <person name="Lee P."/>
            <person name="Lin S."/>
            <person name="Lin Y."/>
            <person name="Liou J."/>
            <person name="Liu S."/>
            <person name="Hsing Y."/>
            <person name="Raghuvanshi S."/>
            <person name="Mohanty A."/>
            <person name="Bharti A.K."/>
            <person name="Gaur A."/>
            <person name="Gupta V."/>
            <person name="Kumar D."/>
            <person name="Ravi V."/>
            <person name="Vij S."/>
            <person name="Kapur A."/>
            <person name="Khurana P."/>
            <person name="Khurana P."/>
            <person name="Khurana J.P."/>
            <person name="Tyagi A.K."/>
            <person name="Gaikwad K."/>
            <person name="Singh A."/>
            <person name="Dalal V."/>
            <person name="Srivastava S."/>
            <person name="Dixit A."/>
            <person name="Pal A.K."/>
            <person name="Ghazi I.A."/>
            <person name="Yadav M."/>
            <person name="Pandit A."/>
            <person name="Bhargava A."/>
            <person name="Sureshbabu K."/>
            <person name="Batra K."/>
            <person name="Sharma T.R."/>
            <person name="Mohapatra T."/>
            <person name="Singh N.K."/>
            <person name="Messing J."/>
            <person name="Nelson A.B."/>
            <person name="Fuks G."/>
            <person name="Kavchok S."/>
            <person name="Keizer G."/>
            <person name="Linton E."/>
            <person name="Llaca V."/>
            <person name="Song R."/>
            <person name="Tanyolac B."/>
            <person name="Young S."/>
            <person name="Ho-Il K."/>
            <person name="Hahn J.H."/>
            <person name="Sangsakoo G."/>
            <person name="Vanavichit A."/>
            <person name="de Mattos Luiz.A.T."/>
            <person name="Zimmer P.D."/>
            <person name="Malone G."/>
            <person name="Dellagostin O."/>
            <person name="de Oliveira A.C."/>
            <person name="Bevan M."/>
            <person name="Bancroft I."/>
            <person name="Minx P."/>
            <person name="Cordum H."/>
            <person name="Wilson R."/>
            <person name="Cheng Z."/>
            <person name="Jin W."/>
            <person name="Jiang J."/>
            <person name="Leong S.A."/>
            <person name="Iwama H."/>
            <person name="Gojobori T."/>
            <person name="Itoh T."/>
            <person name="Niimura Y."/>
            <person name="Fujii Y."/>
            <person name="Habara T."/>
            <person name="Sakai H."/>
            <person name="Sato Y."/>
            <person name="Wilson G."/>
            <person name="Kumar K."/>
            <person name="McCouch S."/>
            <person name="Juretic N."/>
            <person name="Hoen D."/>
            <person name="Wright S."/>
            <person name="Bruskiewich R."/>
            <person name="Bureau T."/>
            <person name="Miyao A."/>
            <person name="Hirochika H."/>
            <person name="Nishikawa T."/>
            <person name="Kadowaki K."/>
            <person name="Sugiura M."/>
            <person name="Burr B."/>
            <person name="Sasaki T."/>
        </authorList>
    </citation>
    <scope>NUCLEOTIDE SEQUENCE [LARGE SCALE GENOMIC DNA]</scope>
    <source>
        <strain evidence="3">cv. Nipponbare</strain>
    </source>
</reference>